<evidence type="ECO:0000313" key="6">
    <source>
        <dbReference type="EMBL" id="KAK4511003.1"/>
    </source>
</evidence>
<evidence type="ECO:0000259" key="5">
    <source>
        <dbReference type="PROSITE" id="PS51021"/>
    </source>
</evidence>
<dbReference type="SMART" id="SM00326">
    <property type="entry name" value="SH3"/>
    <property type="match status" value="1"/>
</dbReference>
<evidence type="ECO:0000256" key="1">
    <source>
        <dbReference type="ARBA" id="ARBA00022443"/>
    </source>
</evidence>
<dbReference type="GO" id="GO:0008289">
    <property type="term" value="F:lipid binding"/>
    <property type="evidence" value="ECO:0007669"/>
    <property type="project" value="TreeGrafter"/>
</dbReference>
<dbReference type="PANTHER" id="PTHR47174">
    <property type="entry name" value="BRIDGING INTEGRATOR 3"/>
    <property type="match status" value="1"/>
</dbReference>
<dbReference type="AlphaFoldDB" id="A0AAN7D6C0"/>
<dbReference type="SMART" id="SM00721">
    <property type="entry name" value="BAR"/>
    <property type="match status" value="1"/>
</dbReference>
<dbReference type="InterPro" id="IPR001452">
    <property type="entry name" value="SH3_domain"/>
</dbReference>
<dbReference type="InterPro" id="IPR027267">
    <property type="entry name" value="AH/BAR_dom_sf"/>
</dbReference>
<dbReference type="GO" id="GO:0051666">
    <property type="term" value="P:actin cortical patch localization"/>
    <property type="evidence" value="ECO:0007669"/>
    <property type="project" value="InterPro"/>
</dbReference>
<dbReference type="PROSITE" id="PS50002">
    <property type="entry name" value="SH3"/>
    <property type="match status" value="1"/>
</dbReference>
<feature type="compositionally biased region" description="Polar residues" evidence="3">
    <location>
        <begin position="299"/>
        <end position="308"/>
    </location>
</feature>
<dbReference type="PRINTS" id="PR00452">
    <property type="entry name" value="SH3DOMAIN"/>
</dbReference>
<reference evidence="6 7" key="1">
    <citation type="submission" date="2022-11" db="EMBL/GenBank/DDBJ databases">
        <title>Mucor velutinosus strain NIH1002 WGS.</title>
        <authorList>
            <person name="Subramanian P."/>
            <person name="Mullikin J.C."/>
            <person name="Segre J.A."/>
            <person name="Zelazny A.M."/>
        </authorList>
    </citation>
    <scope>NUCLEOTIDE SEQUENCE [LARGE SCALE GENOMIC DNA]</scope>
    <source>
        <strain evidence="6 7">NIH1002</strain>
    </source>
</reference>
<evidence type="ECO:0000313" key="7">
    <source>
        <dbReference type="Proteomes" id="UP001304243"/>
    </source>
</evidence>
<dbReference type="Gene3D" id="1.20.1270.60">
    <property type="entry name" value="Arfaptin homology (AH) domain/BAR domain"/>
    <property type="match status" value="1"/>
</dbReference>
<evidence type="ECO:0008006" key="8">
    <source>
        <dbReference type="Google" id="ProtNLM"/>
    </source>
</evidence>
<dbReference type="GO" id="GO:0015629">
    <property type="term" value="C:actin cytoskeleton"/>
    <property type="evidence" value="ECO:0007669"/>
    <property type="project" value="TreeGrafter"/>
</dbReference>
<dbReference type="Pfam" id="PF03114">
    <property type="entry name" value="BAR"/>
    <property type="match status" value="1"/>
</dbReference>
<feature type="domain" description="SH3" evidence="4">
    <location>
        <begin position="387"/>
        <end position="446"/>
    </location>
</feature>
<dbReference type="InterPro" id="IPR036028">
    <property type="entry name" value="SH3-like_dom_sf"/>
</dbReference>
<dbReference type="GeneID" id="89955894"/>
<dbReference type="CDD" id="cd07599">
    <property type="entry name" value="BAR_Rvs167p"/>
    <property type="match status" value="1"/>
</dbReference>
<feature type="compositionally biased region" description="Low complexity" evidence="3">
    <location>
        <begin position="327"/>
        <end position="357"/>
    </location>
</feature>
<dbReference type="GO" id="GO:1990528">
    <property type="term" value="C:Rvs161p-Rvs167p complex"/>
    <property type="evidence" value="ECO:0007669"/>
    <property type="project" value="TreeGrafter"/>
</dbReference>
<feature type="compositionally biased region" description="Polar residues" evidence="3">
    <location>
        <begin position="358"/>
        <end position="367"/>
    </location>
</feature>
<accession>A0AAN7D6C0</accession>
<dbReference type="GO" id="GO:0097320">
    <property type="term" value="P:plasma membrane tubulation"/>
    <property type="evidence" value="ECO:0007669"/>
    <property type="project" value="TreeGrafter"/>
</dbReference>
<dbReference type="RefSeq" id="XP_064677669.1">
    <property type="nucleotide sequence ID" value="XM_064831389.1"/>
</dbReference>
<sequence length="446" mass="50699">MSRLPHQIMSKKGDVTRDEGFIQLETRFNETTKMADRLRAEAQAFRDSVSALLTHQAEMASYLSVIYSQHLGVEVEEGGVQRRVQPTPAAALQAANDAEAAMAYCRDEILPQLDSVDQYVIRPSLELQEVIKTIQKTIVKRNHKLIDYDRHRVALQKLNVKTERTMNEEKAIFKVQSQLDTATQDYEYLNNALKEQLPAFFQMLIQLVQPIFEHMYNLQCKIYGMIYARCYELVTANEQYFVTHAMDLEAGYNWRKQQHDVQAEIQNMDLLKSGGKAWLTVSGGTNKLSLQERAALKNSEASPGQQHQIAYHQDSYQQPSQPPSTPPLQQQQQQYQVPYQAYQPQQQYQAPQQHQTSTPAYGQQPSFSAAGLVSPTAVPTPPTRDASRSSYVVALYDYDAQAEGDLSFKKDDKIELIQRAPDANDWWTGRLRGAVGVFPGNYVTEL</sequence>
<dbReference type="GO" id="GO:0031097">
    <property type="term" value="C:medial cortex"/>
    <property type="evidence" value="ECO:0007669"/>
    <property type="project" value="TreeGrafter"/>
</dbReference>
<evidence type="ECO:0000256" key="2">
    <source>
        <dbReference type="PROSITE-ProRule" id="PRU00192"/>
    </source>
</evidence>
<protein>
    <recommendedName>
        <fullName evidence="8">BAR-domain-containing protein</fullName>
    </recommendedName>
</protein>
<comment type="caution">
    <text evidence="6">The sequence shown here is derived from an EMBL/GenBank/DDBJ whole genome shotgun (WGS) entry which is preliminary data.</text>
</comment>
<dbReference type="GO" id="GO:0006897">
    <property type="term" value="P:endocytosis"/>
    <property type="evidence" value="ECO:0007669"/>
    <property type="project" value="InterPro"/>
</dbReference>
<dbReference type="FunFam" id="2.30.30.40:FF:000100">
    <property type="entry name" value="SH3 domain-containing YSC84-like protein 1"/>
    <property type="match status" value="1"/>
</dbReference>
<proteinExistence type="predicted"/>
<dbReference type="InterPro" id="IPR046982">
    <property type="entry name" value="BIN3/RVS161-like"/>
</dbReference>
<feature type="domain" description="BAR" evidence="5">
    <location>
        <begin position="6"/>
        <end position="250"/>
    </location>
</feature>
<dbReference type="SUPFAM" id="SSF50044">
    <property type="entry name" value="SH3-domain"/>
    <property type="match status" value="1"/>
</dbReference>
<keyword evidence="7" id="KW-1185">Reference proteome</keyword>
<gene>
    <name evidence="6" type="ORF">ATC70_012208</name>
</gene>
<dbReference type="PANTHER" id="PTHR47174:SF1">
    <property type="entry name" value="REDUCED VIABILITY UPON STARVATION PROTEIN 167"/>
    <property type="match status" value="1"/>
</dbReference>
<evidence type="ECO:0000259" key="4">
    <source>
        <dbReference type="PROSITE" id="PS50002"/>
    </source>
</evidence>
<keyword evidence="1 2" id="KW-0728">SH3 domain</keyword>
<dbReference type="InterPro" id="IPR004148">
    <property type="entry name" value="BAR_dom"/>
</dbReference>
<dbReference type="Pfam" id="PF00018">
    <property type="entry name" value="SH3_1"/>
    <property type="match status" value="1"/>
</dbReference>
<name>A0AAN7D6C0_9FUNG</name>
<dbReference type="PROSITE" id="PS51021">
    <property type="entry name" value="BAR"/>
    <property type="match status" value="1"/>
</dbReference>
<feature type="region of interest" description="Disordered" evidence="3">
    <location>
        <begin position="295"/>
        <end position="386"/>
    </location>
</feature>
<dbReference type="Proteomes" id="UP001304243">
    <property type="component" value="Unassembled WGS sequence"/>
</dbReference>
<evidence type="ECO:0000256" key="3">
    <source>
        <dbReference type="SAM" id="MobiDB-lite"/>
    </source>
</evidence>
<organism evidence="6 7">
    <name type="scientific">Mucor velutinosus</name>
    <dbReference type="NCBI Taxonomy" id="708070"/>
    <lineage>
        <taxon>Eukaryota</taxon>
        <taxon>Fungi</taxon>
        <taxon>Fungi incertae sedis</taxon>
        <taxon>Mucoromycota</taxon>
        <taxon>Mucoromycotina</taxon>
        <taxon>Mucoromycetes</taxon>
        <taxon>Mucorales</taxon>
        <taxon>Mucorineae</taxon>
        <taxon>Mucoraceae</taxon>
        <taxon>Mucor</taxon>
    </lineage>
</organism>
<dbReference type="SUPFAM" id="SSF103657">
    <property type="entry name" value="BAR/IMD domain-like"/>
    <property type="match status" value="1"/>
</dbReference>
<dbReference type="GO" id="GO:0043332">
    <property type="term" value="C:mating projection tip"/>
    <property type="evidence" value="ECO:0007669"/>
    <property type="project" value="TreeGrafter"/>
</dbReference>
<dbReference type="Gene3D" id="2.30.30.40">
    <property type="entry name" value="SH3 Domains"/>
    <property type="match status" value="1"/>
</dbReference>
<dbReference type="EMBL" id="JASEJX010000030">
    <property type="protein sequence ID" value="KAK4511003.1"/>
    <property type="molecule type" value="Genomic_DNA"/>
</dbReference>